<reference evidence="3" key="1">
    <citation type="journal article" date="2019" name="Int. J. Syst. Evol. Microbiol.">
        <title>The Global Catalogue of Microorganisms (GCM) 10K type strain sequencing project: providing services to taxonomists for standard genome sequencing and annotation.</title>
        <authorList>
            <consortium name="The Broad Institute Genomics Platform"/>
            <consortium name="The Broad Institute Genome Sequencing Center for Infectious Disease"/>
            <person name="Wu L."/>
            <person name="Ma J."/>
        </authorList>
    </citation>
    <scope>NUCLEOTIDE SEQUENCE [LARGE SCALE GENOMIC DNA]</scope>
    <source>
        <strain evidence="3">CGMCC 4.7455</strain>
    </source>
</reference>
<protein>
    <submittedName>
        <fullName evidence="2">RICIN domain-containing protein</fullName>
    </submittedName>
</protein>
<proteinExistence type="predicted"/>
<sequence length="159" mass="17502">MAIQITELSPQTLETDAWVYLTVRSTEGKALTVTGGIHGKGEAVAAVQWSWRDDVPYQLWQVQWVDNEYYKLVAKYSGKVLTVAEASTDDGAAVVQASWRGGDNQLWRSTPLQTGGLMLTAKHSGKVLDVNGDSMGDGAALIQWPAKSQPNQTWHMWQP</sequence>
<dbReference type="Proteomes" id="UP001597365">
    <property type="component" value="Unassembled WGS sequence"/>
</dbReference>
<dbReference type="InterPro" id="IPR035992">
    <property type="entry name" value="Ricin_B-like_lectins"/>
</dbReference>
<organism evidence="2 3">
    <name type="scientific">Streptomyces desertarenae</name>
    <dbReference type="NCBI Taxonomy" id="2666184"/>
    <lineage>
        <taxon>Bacteria</taxon>
        <taxon>Bacillati</taxon>
        <taxon>Actinomycetota</taxon>
        <taxon>Actinomycetes</taxon>
        <taxon>Kitasatosporales</taxon>
        <taxon>Streptomycetaceae</taxon>
        <taxon>Streptomyces</taxon>
    </lineage>
</organism>
<comment type="caution">
    <text evidence="2">The sequence shown here is derived from an EMBL/GenBank/DDBJ whole genome shotgun (WGS) entry which is preliminary data.</text>
</comment>
<dbReference type="CDD" id="cd00161">
    <property type="entry name" value="beta-trefoil_Ricin-like"/>
    <property type="match status" value="1"/>
</dbReference>
<evidence type="ECO:0000259" key="1">
    <source>
        <dbReference type="Pfam" id="PF14200"/>
    </source>
</evidence>
<dbReference type="EMBL" id="JBHUFU010000003">
    <property type="protein sequence ID" value="MFD1829515.1"/>
    <property type="molecule type" value="Genomic_DNA"/>
</dbReference>
<dbReference type="Gene3D" id="2.80.10.50">
    <property type="match status" value="1"/>
</dbReference>
<evidence type="ECO:0000313" key="3">
    <source>
        <dbReference type="Proteomes" id="UP001597365"/>
    </source>
</evidence>
<dbReference type="SUPFAM" id="SSF50370">
    <property type="entry name" value="Ricin B-like lectins"/>
    <property type="match status" value="1"/>
</dbReference>
<dbReference type="PROSITE" id="PS50231">
    <property type="entry name" value="RICIN_B_LECTIN"/>
    <property type="match status" value="1"/>
</dbReference>
<dbReference type="Pfam" id="PF14200">
    <property type="entry name" value="RicinB_lectin_2"/>
    <property type="match status" value="1"/>
</dbReference>
<evidence type="ECO:0000313" key="2">
    <source>
        <dbReference type="EMBL" id="MFD1829515.1"/>
    </source>
</evidence>
<gene>
    <name evidence="2" type="ORF">ACFSJS_07545</name>
</gene>
<feature type="domain" description="Ricin B lectin" evidence="1">
    <location>
        <begin position="57"/>
        <end position="144"/>
    </location>
</feature>
<dbReference type="InterPro" id="IPR000772">
    <property type="entry name" value="Ricin_B_lectin"/>
</dbReference>
<accession>A0ABW4PH17</accession>
<name>A0ABW4PH17_9ACTN</name>
<keyword evidence="3" id="KW-1185">Reference proteome</keyword>
<dbReference type="RefSeq" id="WP_380898117.1">
    <property type="nucleotide sequence ID" value="NZ_JBHUFU010000003.1"/>
</dbReference>